<dbReference type="GO" id="GO:0006122">
    <property type="term" value="P:mitochondrial electron transport, ubiquinol to cytochrome c"/>
    <property type="evidence" value="ECO:0007669"/>
    <property type="project" value="InterPro"/>
</dbReference>
<dbReference type="GO" id="GO:0045275">
    <property type="term" value="C:respiratory chain complex III"/>
    <property type="evidence" value="ECO:0007669"/>
    <property type="project" value="InterPro"/>
</dbReference>
<dbReference type="EMBL" id="CAJHUB010000759">
    <property type="protein sequence ID" value="CAD7684671.1"/>
    <property type="molecule type" value="Genomic_DNA"/>
</dbReference>
<keyword evidence="2" id="KW-1185">Reference proteome</keyword>
<accession>A0A811Z6Y6</accession>
<dbReference type="Gene3D" id="1.10.1090.10">
    <property type="entry name" value="Cytochrome b-c1 complex subunit 7"/>
    <property type="match status" value="1"/>
</dbReference>
<evidence type="ECO:0000313" key="2">
    <source>
        <dbReference type="Proteomes" id="UP000645828"/>
    </source>
</evidence>
<gene>
    <name evidence="1" type="ORF">NYPRO_LOCUS17464</name>
</gene>
<proteinExistence type="predicted"/>
<dbReference type="GO" id="GO:0005739">
    <property type="term" value="C:mitochondrion"/>
    <property type="evidence" value="ECO:0007669"/>
    <property type="project" value="GOC"/>
</dbReference>
<name>A0A811Z6Y6_NYCPR</name>
<dbReference type="InterPro" id="IPR036544">
    <property type="entry name" value="QCR7_sf"/>
</dbReference>
<evidence type="ECO:0000313" key="1">
    <source>
        <dbReference type="EMBL" id="CAD7684671.1"/>
    </source>
</evidence>
<reference evidence="1" key="1">
    <citation type="submission" date="2020-12" db="EMBL/GenBank/DDBJ databases">
        <authorList>
            <consortium name="Molecular Ecology Group"/>
        </authorList>
    </citation>
    <scope>NUCLEOTIDE SEQUENCE</scope>
    <source>
        <strain evidence="1">TBG_1078</strain>
    </source>
</reference>
<dbReference type="Proteomes" id="UP000645828">
    <property type="component" value="Unassembled WGS sequence"/>
</dbReference>
<protein>
    <submittedName>
        <fullName evidence="1">(raccoon dog) hypothetical protein</fullName>
    </submittedName>
</protein>
<dbReference type="SUPFAM" id="SSF81524">
    <property type="entry name" value="14 kDa protein of cytochrome bc1 complex (Ubiquinol-cytochrome c reductase)"/>
    <property type="match status" value="1"/>
</dbReference>
<dbReference type="AlphaFoldDB" id="A0A811Z6Y6"/>
<organism evidence="1 2">
    <name type="scientific">Nyctereutes procyonoides</name>
    <name type="common">Raccoon dog</name>
    <name type="synonym">Canis procyonoides</name>
    <dbReference type="NCBI Taxonomy" id="34880"/>
    <lineage>
        <taxon>Eukaryota</taxon>
        <taxon>Metazoa</taxon>
        <taxon>Chordata</taxon>
        <taxon>Craniata</taxon>
        <taxon>Vertebrata</taxon>
        <taxon>Euteleostomi</taxon>
        <taxon>Mammalia</taxon>
        <taxon>Eutheria</taxon>
        <taxon>Laurasiatheria</taxon>
        <taxon>Carnivora</taxon>
        <taxon>Caniformia</taxon>
        <taxon>Canidae</taxon>
        <taxon>Nyctereutes</taxon>
    </lineage>
</organism>
<comment type="caution">
    <text evidence="1">The sequence shown here is derived from an EMBL/GenBank/DDBJ whole genome shotgun (WGS) entry which is preliminary data.</text>
</comment>
<sequence length="89" mass="10842">MQDDAVYENDDVKEAIRLPENLPESHRMFHIKRWTKYEEGKFYLEPYLTEVIRERKQKNGQRSNHRVEICGYSCPQIFLRNLSESEMYN</sequence>